<evidence type="ECO:0000259" key="10">
    <source>
        <dbReference type="PROSITE" id="PS50880"/>
    </source>
</evidence>
<dbReference type="SMART" id="SM00437">
    <property type="entry name" value="TOP1Ac"/>
    <property type="match status" value="1"/>
</dbReference>
<dbReference type="GO" id="GO:0006265">
    <property type="term" value="P:DNA topological change"/>
    <property type="evidence" value="ECO:0007669"/>
    <property type="project" value="InterPro"/>
</dbReference>
<organism evidence="12 13">
    <name type="scientific">Acrobeloides nanus</name>
    <dbReference type="NCBI Taxonomy" id="290746"/>
    <lineage>
        <taxon>Eukaryota</taxon>
        <taxon>Metazoa</taxon>
        <taxon>Ecdysozoa</taxon>
        <taxon>Nematoda</taxon>
        <taxon>Chromadorea</taxon>
        <taxon>Rhabditida</taxon>
        <taxon>Tylenchina</taxon>
        <taxon>Cephalobomorpha</taxon>
        <taxon>Cephaloboidea</taxon>
        <taxon>Cephalobidae</taxon>
        <taxon>Acrobeloides</taxon>
    </lineage>
</organism>
<dbReference type="WBParaSite" id="ACRNAN_scaffold1833.g10644.t1">
    <property type="protein sequence ID" value="ACRNAN_scaffold1833.g10644.t1"/>
    <property type="gene ID" value="ACRNAN_scaffold1833.g10644"/>
</dbReference>
<dbReference type="InterPro" id="IPR013824">
    <property type="entry name" value="Topo_IA_cen_sub1"/>
</dbReference>
<dbReference type="Gene3D" id="1.10.720.30">
    <property type="entry name" value="SAP domain"/>
    <property type="match status" value="2"/>
</dbReference>
<protein>
    <recommendedName>
        <fullName evidence="3 7">DNA topoisomerase</fullName>
        <ecNumber evidence="3 7">5.6.2.1</ecNumber>
    </recommendedName>
</protein>
<dbReference type="CDD" id="cd00186">
    <property type="entry name" value="TOP1Ac"/>
    <property type="match status" value="1"/>
</dbReference>
<evidence type="ECO:0000313" key="12">
    <source>
        <dbReference type="Proteomes" id="UP000887540"/>
    </source>
</evidence>
<dbReference type="EC" id="5.6.2.1" evidence="3 7"/>
<feature type="domain" description="SAP" evidence="9">
    <location>
        <begin position="12"/>
        <end position="46"/>
    </location>
</feature>
<comment type="catalytic activity">
    <reaction evidence="1 7">
        <text>ATP-independent breakage of single-stranded DNA, followed by passage and rejoining.</text>
        <dbReference type="EC" id="5.6.2.1"/>
    </reaction>
</comment>
<dbReference type="Pfam" id="PF02037">
    <property type="entry name" value="SAP"/>
    <property type="match status" value="2"/>
</dbReference>
<dbReference type="Gene3D" id="3.40.50.140">
    <property type="match status" value="1"/>
</dbReference>
<dbReference type="InterPro" id="IPR003601">
    <property type="entry name" value="Topo_IA_2"/>
</dbReference>
<dbReference type="InterPro" id="IPR036361">
    <property type="entry name" value="SAP_dom_sf"/>
</dbReference>
<dbReference type="SMART" id="SM00513">
    <property type="entry name" value="SAP"/>
    <property type="match status" value="2"/>
</dbReference>
<dbReference type="PROSITE" id="PS52039">
    <property type="entry name" value="TOPO_IA_2"/>
    <property type="match status" value="1"/>
</dbReference>
<dbReference type="PROSITE" id="PS00396">
    <property type="entry name" value="TOPO_IA_1"/>
    <property type="match status" value="1"/>
</dbReference>
<dbReference type="Gene3D" id="2.70.20.10">
    <property type="entry name" value="Topoisomerase I, domain 3"/>
    <property type="match status" value="1"/>
</dbReference>
<dbReference type="SUPFAM" id="SSF56712">
    <property type="entry name" value="Prokaryotic type I DNA topoisomerase"/>
    <property type="match status" value="1"/>
</dbReference>
<dbReference type="PANTHER" id="PTHR11390">
    <property type="entry name" value="PROKARYOTIC DNA TOPOISOMERASE"/>
    <property type="match status" value="1"/>
</dbReference>
<dbReference type="InterPro" id="IPR000380">
    <property type="entry name" value="Topo_IA"/>
</dbReference>
<dbReference type="InterPro" id="IPR006171">
    <property type="entry name" value="TOPRIM_dom"/>
</dbReference>
<dbReference type="SMART" id="SM00436">
    <property type="entry name" value="TOP1Bc"/>
    <property type="match status" value="1"/>
</dbReference>
<feature type="region of interest" description="Disordered" evidence="8">
    <location>
        <begin position="740"/>
        <end position="779"/>
    </location>
</feature>
<dbReference type="Gene3D" id="1.10.290.10">
    <property type="entry name" value="Topoisomerase I, domain 4"/>
    <property type="match status" value="1"/>
</dbReference>
<evidence type="ECO:0000259" key="11">
    <source>
        <dbReference type="PROSITE" id="PS52039"/>
    </source>
</evidence>
<feature type="domain" description="SAP" evidence="9">
    <location>
        <begin position="71"/>
        <end position="105"/>
    </location>
</feature>
<accession>A0A914D3B0</accession>
<evidence type="ECO:0000259" key="9">
    <source>
        <dbReference type="PROSITE" id="PS50800"/>
    </source>
</evidence>
<evidence type="ECO:0000256" key="4">
    <source>
        <dbReference type="ARBA" id="ARBA00023029"/>
    </source>
</evidence>
<dbReference type="InterPro" id="IPR003034">
    <property type="entry name" value="SAP_dom"/>
</dbReference>
<feature type="domain" description="Topo IA-type catalytic" evidence="11">
    <location>
        <begin position="293"/>
        <end position="716"/>
    </location>
</feature>
<dbReference type="Pfam" id="PF01751">
    <property type="entry name" value="Toprim"/>
    <property type="match status" value="1"/>
</dbReference>
<evidence type="ECO:0000256" key="5">
    <source>
        <dbReference type="ARBA" id="ARBA00023125"/>
    </source>
</evidence>
<dbReference type="Proteomes" id="UP000887540">
    <property type="component" value="Unplaced"/>
</dbReference>
<dbReference type="InterPro" id="IPR013497">
    <property type="entry name" value="Topo_IA_cen"/>
</dbReference>
<comment type="function">
    <text evidence="7">Introduces a single-strand break via transesterification at a target site in duplex DNA. Releases the supercoiling and torsional tension of DNA introduced during the DNA replication and transcription by transiently cleaving and rejoining one strand of the DNA duplex. The scissile phosphodiester is attacked by the catalytic tyrosine of the enzyme, resulting in the formation of a DNA-(5'-phosphotyrosyl)-enzyme intermediate and the expulsion of a 3'-OH DNA strand.</text>
</comment>
<evidence type="ECO:0000256" key="1">
    <source>
        <dbReference type="ARBA" id="ARBA00000213"/>
    </source>
</evidence>
<feature type="domain" description="Toprim" evidence="10">
    <location>
        <begin position="125"/>
        <end position="275"/>
    </location>
</feature>
<keyword evidence="6 7" id="KW-0413">Isomerase</keyword>
<dbReference type="InterPro" id="IPR034144">
    <property type="entry name" value="TOPRIM_TopoIII"/>
</dbReference>
<dbReference type="FunFam" id="3.40.50.140:FF:000002">
    <property type="entry name" value="DNA topoisomerase"/>
    <property type="match status" value="1"/>
</dbReference>
<dbReference type="InterPro" id="IPR013825">
    <property type="entry name" value="Topo_IA_cen_sub2"/>
</dbReference>
<dbReference type="GO" id="GO:0003917">
    <property type="term" value="F:DNA topoisomerase type I (single strand cut, ATP-independent) activity"/>
    <property type="evidence" value="ECO:0007669"/>
    <property type="project" value="UniProtKB-EC"/>
</dbReference>
<evidence type="ECO:0000256" key="8">
    <source>
        <dbReference type="SAM" id="MobiDB-lite"/>
    </source>
</evidence>
<dbReference type="AlphaFoldDB" id="A0A914D3B0"/>
<dbReference type="InterPro" id="IPR003602">
    <property type="entry name" value="Topo_IA_DNA-bd_dom"/>
</dbReference>
<dbReference type="GO" id="GO:0006281">
    <property type="term" value="P:DNA repair"/>
    <property type="evidence" value="ECO:0007669"/>
    <property type="project" value="TreeGrafter"/>
</dbReference>
<dbReference type="InterPro" id="IPR013826">
    <property type="entry name" value="Topo_IA_cen_sub3"/>
</dbReference>
<dbReference type="SUPFAM" id="SSF68906">
    <property type="entry name" value="SAP domain"/>
    <property type="match status" value="2"/>
</dbReference>
<evidence type="ECO:0000256" key="7">
    <source>
        <dbReference type="RuleBase" id="RU362092"/>
    </source>
</evidence>
<dbReference type="PANTHER" id="PTHR11390:SF20">
    <property type="entry name" value="DNA TOPOISOMERASE 3-BETA-1"/>
    <property type="match status" value="1"/>
</dbReference>
<dbReference type="Gene3D" id="1.10.460.10">
    <property type="entry name" value="Topoisomerase I, domain 2"/>
    <property type="match status" value="1"/>
</dbReference>
<keyword evidence="4 7" id="KW-0799">Topoisomerase</keyword>
<evidence type="ECO:0000256" key="3">
    <source>
        <dbReference type="ARBA" id="ARBA00012891"/>
    </source>
</evidence>
<dbReference type="InterPro" id="IPR023405">
    <property type="entry name" value="Topo_IA_core_domain"/>
</dbReference>
<sequence length="779" mass="88736">MDKEVFINGKSLSSLKIAELKVELAKRNLPKTGNKLELYNRLRACLTGGDEGPSVSEESNSKTALINGESIEKLTVPQLKAELKKRNLPVDGLKCALCTRLQNYLAEYGKEVDMDAMFSGVNSLNVLMVAEKPIMANQIAKILSKGRKLNFRKASNGACPVNEWSANFMGKAANFKMTSVCGHVMTLDFPQEYRDWRRHQPIELFNCPVEKSEANPQLKMRKCLATEAKDCNVLVLWLDCDMEGENICFEVIEAVRNAMKKSQTGNFTDVVFRARFSSLKDVETAMNCLIKPNFKQSLSVDCRRELDLRIGVAFSRFQTFHFRRYFRDKDVKLISYGPCQTPALAFCVNRAEKVDSFKPENYWVLSCELQANSEKVIKADSLRGPIHNEEEANMILNKIKDNTYAEVIEVNGQRNTKERPKALNTVELLKICSTKLGISPADAMHKAENLYTRGYISYPRTETTEYPEEFDYMHILKFIEPNLIAVWTNQTLTIEDVIQKFTSPRKGVDKGDHPPIVPTQWLSPKSTDEISESLYNLIIKHYVSTIMPPCITETQTILFDIGEERFQTQTSRIIDQGFTILSETISSEEQLNFKAGDQVKIKKTNLISRKTTSPSYLTEAELVTKMEKHSIGTDASIPTHIQNICQRNYVKVESGRKLVPTKLGRALIKAYQELDPELALPTMRAEVEAKVNLIARNEADYDQVKTSVLDTFRQKFDSFTGQAQAINYLFTDCFPNRDFNHQPNHARAPSKHFKMDKNNDRKRKAQFSNPPRKNKNARK</sequence>
<dbReference type="PRINTS" id="PR00417">
    <property type="entry name" value="PRTPISMRASEI"/>
</dbReference>
<dbReference type="GO" id="GO:0003677">
    <property type="term" value="F:DNA binding"/>
    <property type="evidence" value="ECO:0007669"/>
    <property type="project" value="UniProtKB-KW"/>
</dbReference>
<dbReference type="PROSITE" id="PS50800">
    <property type="entry name" value="SAP"/>
    <property type="match status" value="2"/>
</dbReference>
<dbReference type="CDD" id="cd03362">
    <property type="entry name" value="TOPRIM_TopoIA_TopoIII"/>
    <property type="match status" value="1"/>
</dbReference>
<proteinExistence type="inferred from homology"/>
<keyword evidence="12" id="KW-1185">Reference proteome</keyword>
<comment type="similarity">
    <text evidence="2 7">Belongs to the type IA topoisomerase family.</text>
</comment>
<dbReference type="SMART" id="SM00493">
    <property type="entry name" value="TOPRIM"/>
    <property type="match status" value="1"/>
</dbReference>
<reference evidence="13" key="1">
    <citation type="submission" date="2022-11" db="UniProtKB">
        <authorList>
            <consortium name="WormBaseParasite"/>
        </authorList>
    </citation>
    <scope>IDENTIFICATION</scope>
</reference>
<dbReference type="Pfam" id="PF01131">
    <property type="entry name" value="Topoisom_bac"/>
    <property type="match status" value="1"/>
</dbReference>
<evidence type="ECO:0000256" key="6">
    <source>
        <dbReference type="ARBA" id="ARBA00023235"/>
    </source>
</evidence>
<dbReference type="GO" id="GO:0006310">
    <property type="term" value="P:DNA recombination"/>
    <property type="evidence" value="ECO:0007669"/>
    <property type="project" value="TreeGrafter"/>
</dbReference>
<keyword evidence="5 7" id="KW-0238">DNA-binding</keyword>
<dbReference type="PROSITE" id="PS50880">
    <property type="entry name" value="TOPRIM"/>
    <property type="match status" value="1"/>
</dbReference>
<name>A0A914D3B0_9BILA</name>
<dbReference type="GO" id="GO:0005634">
    <property type="term" value="C:nucleus"/>
    <property type="evidence" value="ECO:0007669"/>
    <property type="project" value="TreeGrafter"/>
</dbReference>
<evidence type="ECO:0000313" key="13">
    <source>
        <dbReference type="WBParaSite" id="ACRNAN_scaffold1833.g10644.t1"/>
    </source>
</evidence>
<dbReference type="InterPro" id="IPR023406">
    <property type="entry name" value="Topo_IA_AS"/>
</dbReference>
<evidence type="ECO:0000256" key="2">
    <source>
        <dbReference type="ARBA" id="ARBA00009446"/>
    </source>
</evidence>